<dbReference type="InterPro" id="IPR036812">
    <property type="entry name" value="NAD(P)_OxRdtase_dom_sf"/>
</dbReference>
<gene>
    <name evidence="3" type="ORF">LGLO00237_LOCUS23647</name>
</gene>
<dbReference type="Gene3D" id="3.20.20.100">
    <property type="entry name" value="NADP-dependent oxidoreductase domain"/>
    <property type="match status" value="1"/>
</dbReference>
<accession>A0A7S4DV12</accession>
<dbReference type="SUPFAM" id="SSF51430">
    <property type="entry name" value="NAD(P)-linked oxidoreductase"/>
    <property type="match status" value="1"/>
</dbReference>
<feature type="domain" description="NADP-dependent oxidoreductase" evidence="2">
    <location>
        <begin position="117"/>
        <end position="311"/>
    </location>
</feature>
<reference evidence="3" key="1">
    <citation type="submission" date="2021-01" db="EMBL/GenBank/DDBJ databases">
        <authorList>
            <person name="Corre E."/>
            <person name="Pelletier E."/>
            <person name="Niang G."/>
            <person name="Scheremetjew M."/>
            <person name="Finn R."/>
            <person name="Kale V."/>
            <person name="Holt S."/>
            <person name="Cochrane G."/>
            <person name="Meng A."/>
            <person name="Brown T."/>
            <person name="Cohen L."/>
        </authorList>
    </citation>
    <scope>NUCLEOTIDE SEQUENCE</scope>
    <source>
        <strain evidence="3">CCCM811</strain>
    </source>
</reference>
<dbReference type="InterPro" id="IPR023210">
    <property type="entry name" value="NADP_OxRdtase_dom"/>
</dbReference>
<name>A0A7S4DV12_9EUKA</name>
<dbReference type="EMBL" id="HBIV01033191">
    <property type="protein sequence ID" value="CAE0671998.1"/>
    <property type="molecule type" value="Transcribed_RNA"/>
</dbReference>
<evidence type="ECO:0000256" key="1">
    <source>
        <dbReference type="SAM" id="MobiDB-lite"/>
    </source>
</evidence>
<dbReference type="AlphaFoldDB" id="A0A7S4DV12"/>
<dbReference type="Pfam" id="PF00248">
    <property type="entry name" value="Aldo_ket_red"/>
    <property type="match status" value="1"/>
</dbReference>
<sequence>MTSEASRKSSRLIEGRGGRLSRKESQKIIEMVRGKSSFHTGLWNTHMAHGYWPSEMKAVYNLLLSATPLATRPGSRGRTPKCRLSHVTLPVNPELYLQADEDEQQRLATPCLSTYLWLPFHLDAEVMKEMIGRRLAELSIRKIGVLRFHWLDYVDTRYINTLRALGEMDITDHISLANFNPAQLKKVIDALGKRSRIRSVTVHYSILDQRAAGKLTAYCLKHGLSIQAYGSLAGGLLSDHFLHAKPLGPLVDDWTAASLGSYAVMLPRWGPWSLFQELLQALRSIADKHQVSIGMVAMRWVMQQPAVSGLVDDTDTIHDHIFSMSKGIRGMDPDVGDSMETPYNTTQSFIDGAKRLLKAHREGNIITDDNEDHCEDRVEEYDPARDMEIYGRNLTWKEREAAMAVKIRYHNKYKTRLFVRKKSHKGHCAEVWGEPYKEPEVPLHEQRIQFHKKLMSFALDAEDLHRIKKVTDRASTLTSTLGEVGDEFRPLDLENQLQSPAT</sequence>
<evidence type="ECO:0000313" key="3">
    <source>
        <dbReference type="EMBL" id="CAE0671998.1"/>
    </source>
</evidence>
<organism evidence="3">
    <name type="scientific">Lotharella globosa</name>
    <dbReference type="NCBI Taxonomy" id="91324"/>
    <lineage>
        <taxon>Eukaryota</taxon>
        <taxon>Sar</taxon>
        <taxon>Rhizaria</taxon>
        <taxon>Cercozoa</taxon>
        <taxon>Chlorarachniophyceae</taxon>
        <taxon>Lotharella</taxon>
    </lineage>
</organism>
<dbReference type="PANTHER" id="PTHR43147:SF2">
    <property type="entry name" value="NADP-DEPENDENT OXIDOREDUCTASE DOMAIN-CONTAINING PROTEIN"/>
    <property type="match status" value="1"/>
</dbReference>
<dbReference type="PANTHER" id="PTHR43147">
    <property type="entry name" value="PROTEIN TAS"/>
    <property type="match status" value="1"/>
</dbReference>
<protein>
    <recommendedName>
        <fullName evidence="2">NADP-dependent oxidoreductase domain-containing protein</fullName>
    </recommendedName>
</protein>
<feature type="region of interest" description="Disordered" evidence="1">
    <location>
        <begin position="1"/>
        <end position="21"/>
    </location>
</feature>
<proteinExistence type="predicted"/>
<evidence type="ECO:0000259" key="2">
    <source>
        <dbReference type="Pfam" id="PF00248"/>
    </source>
</evidence>